<dbReference type="InterPro" id="IPR002048">
    <property type="entry name" value="EF_hand_dom"/>
</dbReference>
<sequence length="365" mass="40383">MGCLPSDDLGPFVSDHVDVNEAEPVPLSDEDLDLLVRYSLLPTDVVREAWAVFNHYRVVECLRAQQRHYAMTGHLPQKSTVSMSARPFPVAECGGKLFTTPVRAASGDCNAVKEEEKAPVSPRDCVTGENSECRKEEVEVAVLGAEGLRQFFEDTGAPIPTLEVTSFLRRMSQPPVEYLLYQRALEEKLTGAAAAAAPPREESPGVGQRKKSPQTDQSKHNKGQSVGRGQRPNNNTKSLNILVDDHIDLLEEQRGSGGETVTFPLFLYILSNAELGKNFTADVRESEINTLFRTLDVDGDGVVSVDDIQRLLEERCSLGDTLYEDRDIRYLRGMNLTELKAALRECDVDEDGAVRLNDFRSVLSS</sequence>
<dbReference type="AlphaFoldDB" id="A0A1G4IKD2"/>
<evidence type="ECO:0000256" key="1">
    <source>
        <dbReference type="ARBA" id="ARBA00022837"/>
    </source>
</evidence>
<feature type="domain" description="EF-hand" evidence="3">
    <location>
        <begin position="283"/>
        <end position="318"/>
    </location>
</feature>
<proteinExistence type="predicted"/>
<dbReference type="SUPFAM" id="SSF47473">
    <property type="entry name" value="EF-hand"/>
    <property type="match status" value="1"/>
</dbReference>
<reference evidence="4" key="1">
    <citation type="submission" date="2016-09" db="EMBL/GenBank/DDBJ databases">
        <authorList>
            <person name="Hebert L."/>
            <person name="Moumen B."/>
        </authorList>
    </citation>
    <scope>NUCLEOTIDE SEQUENCE [LARGE SCALE GENOMIC DNA]</scope>
    <source>
        <strain evidence="4">OVI</strain>
    </source>
</reference>
<dbReference type="EMBL" id="CZPT02001957">
    <property type="protein sequence ID" value="SCU73024.1"/>
    <property type="molecule type" value="Genomic_DNA"/>
</dbReference>
<dbReference type="RefSeq" id="XP_067083461.1">
    <property type="nucleotide sequence ID" value="XM_067227360.1"/>
</dbReference>
<dbReference type="PROSITE" id="PS50222">
    <property type="entry name" value="EF_HAND_2"/>
    <property type="match status" value="1"/>
</dbReference>
<protein>
    <submittedName>
        <fullName evidence="4">EF-hand domain pair/EF-hand domain/EF hand, putative</fullName>
    </submittedName>
</protein>
<evidence type="ECO:0000313" key="4">
    <source>
        <dbReference type="EMBL" id="SCU73024.1"/>
    </source>
</evidence>
<dbReference type="PROSITE" id="PS00018">
    <property type="entry name" value="EF_HAND_1"/>
    <property type="match status" value="1"/>
</dbReference>
<dbReference type="GO" id="GO:0005509">
    <property type="term" value="F:calcium ion binding"/>
    <property type="evidence" value="ECO:0007669"/>
    <property type="project" value="InterPro"/>
</dbReference>
<dbReference type="SMART" id="SM00054">
    <property type="entry name" value="EFh"/>
    <property type="match status" value="2"/>
</dbReference>
<evidence type="ECO:0000313" key="5">
    <source>
        <dbReference type="Proteomes" id="UP000195570"/>
    </source>
</evidence>
<gene>
    <name evidence="4" type="ORF">TEOVI_000460800</name>
</gene>
<dbReference type="GeneID" id="92378548"/>
<dbReference type="Pfam" id="PF13499">
    <property type="entry name" value="EF-hand_7"/>
    <property type="match status" value="1"/>
</dbReference>
<keyword evidence="5" id="KW-1185">Reference proteome</keyword>
<evidence type="ECO:0000256" key="2">
    <source>
        <dbReference type="SAM" id="MobiDB-lite"/>
    </source>
</evidence>
<keyword evidence="1" id="KW-0106">Calcium</keyword>
<name>A0A1G4IKD2_TRYEQ</name>
<dbReference type="InterPro" id="IPR018247">
    <property type="entry name" value="EF_Hand_1_Ca_BS"/>
</dbReference>
<dbReference type="InterPro" id="IPR011992">
    <property type="entry name" value="EF-hand-dom_pair"/>
</dbReference>
<feature type="region of interest" description="Disordered" evidence="2">
    <location>
        <begin position="191"/>
        <end position="237"/>
    </location>
</feature>
<accession>A0A1G4IKD2</accession>
<comment type="caution">
    <text evidence="4">The sequence shown here is derived from an EMBL/GenBank/DDBJ whole genome shotgun (WGS) entry which is preliminary data.</text>
</comment>
<organism evidence="4 5">
    <name type="scientific">Trypanosoma equiperdum</name>
    <dbReference type="NCBI Taxonomy" id="5694"/>
    <lineage>
        <taxon>Eukaryota</taxon>
        <taxon>Discoba</taxon>
        <taxon>Euglenozoa</taxon>
        <taxon>Kinetoplastea</taxon>
        <taxon>Metakinetoplastina</taxon>
        <taxon>Trypanosomatida</taxon>
        <taxon>Trypanosomatidae</taxon>
        <taxon>Trypanosoma</taxon>
    </lineage>
</organism>
<evidence type="ECO:0000259" key="3">
    <source>
        <dbReference type="PROSITE" id="PS50222"/>
    </source>
</evidence>
<dbReference type="Proteomes" id="UP000195570">
    <property type="component" value="Unassembled WGS sequence"/>
</dbReference>
<dbReference type="Gene3D" id="1.10.238.10">
    <property type="entry name" value="EF-hand"/>
    <property type="match status" value="1"/>
</dbReference>
<dbReference type="VEuPathDB" id="TriTrypDB:TEOVI_000460800"/>